<evidence type="ECO:0000256" key="8">
    <source>
        <dbReference type="ARBA" id="ARBA00023065"/>
    </source>
</evidence>
<accession>A0A934VRU2</accession>
<keyword evidence="10" id="KW-0998">Cell outer membrane</keyword>
<keyword evidence="5" id="KW-0812">Transmembrane</keyword>
<evidence type="ECO:0000259" key="12">
    <source>
        <dbReference type="Pfam" id="PF07715"/>
    </source>
</evidence>
<keyword evidence="6 11" id="KW-0732">Signal</keyword>
<feature type="domain" description="TonB-dependent receptor plug" evidence="12">
    <location>
        <begin position="74"/>
        <end position="186"/>
    </location>
</feature>
<evidence type="ECO:0000313" key="13">
    <source>
        <dbReference type="EMBL" id="MBK1878315.1"/>
    </source>
</evidence>
<dbReference type="EMBL" id="JAENIL010000028">
    <property type="protein sequence ID" value="MBK1878315.1"/>
    <property type="molecule type" value="Genomic_DNA"/>
</dbReference>
<keyword evidence="4" id="KW-0410">Iron transport</keyword>
<dbReference type="SUPFAM" id="SSF56935">
    <property type="entry name" value="Porins"/>
    <property type="match status" value="2"/>
</dbReference>
<reference evidence="13" key="1">
    <citation type="submission" date="2021-01" db="EMBL/GenBank/DDBJ databases">
        <title>Modified the classification status of verrucomicrobia.</title>
        <authorList>
            <person name="Feng X."/>
        </authorList>
    </citation>
    <scope>NUCLEOTIDE SEQUENCE</scope>
    <source>
        <strain evidence="13">KCTC 13126</strain>
    </source>
</reference>
<evidence type="ECO:0000256" key="10">
    <source>
        <dbReference type="ARBA" id="ARBA00023237"/>
    </source>
</evidence>
<dbReference type="GO" id="GO:0015344">
    <property type="term" value="F:siderophore uptake transmembrane transporter activity"/>
    <property type="evidence" value="ECO:0007669"/>
    <property type="project" value="TreeGrafter"/>
</dbReference>
<evidence type="ECO:0000313" key="14">
    <source>
        <dbReference type="Proteomes" id="UP000617628"/>
    </source>
</evidence>
<evidence type="ECO:0000256" key="9">
    <source>
        <dbReference type="ARBA" id="ARBA00023136"/>
    </source>
</evidence>
<evidence type="ECO:0000256" key="5">
    <source>
        <dbReference type="ARBA" id="ARBA00022692"/>
    </source>
</evidence>
<evidence type="ECO:0000256" key="11">
    <source>
        <dbReference type="SAM" id="SignalP"/>
    </source>
</evidence>
<proteinExistence type="predicted"/>
<dbReference type="Gene3D" id="2.40.170.20">
    <property type="entry name" value="TonB-dependent receptor, beta-barrel domain"/>
    <property type="match status" value="2"/>
</dbReference>
<dbReference type="AlphaFoldDB" id="A0A934VRU2"/>
<keyword evidence="7" id="KW-0408">Iron</keyword>
<dbReference type="InterPro" id="IPR012910">
    <property type="entry name" value="Plug_dom"/>
</dbReference>
<feature type="chain" id="PRO_5037097220" evidence="11">
    <location>
        <begin position="36"/>
        <end position="1179"/>
    </location>
</feature>
<keyword evidence="8" id="KW-0406">Ion transport</keyword>
<keyword evidence="9" id="KW-0472">Membrane</keyword>
<dbReference type="Pfam" id="PF07715">
    <property type="entry name" value="Plug"/>
    <property type="match status" value="1"/>
</dbReference>
<dbReference type="PANTHER" id="PTHR32552:SF68">
    <property type="entry name" value="FERRICHROME OUTER MEMBRANE TRANSPORTER_PHAGE RECEPTOR"/>
    <property type="match status" value="1"/>
</dbReference>
<dbReference type="InterPro" id="IPR037066">
    <property type="entry name" value="Plug_dom_sf"/>
</dbReference>
<evidence type="ECO:0000256" key="3">
    <source>
        <dbReference type="ARBA" id="ARBA00022452"/>
    </source>
</evidence>
<gene>
    <name evidence="13" type="ORF">JIN87_15650</name>
</gene>
<comment type="subcellular location">
    <subcellularLocation>
        <location evidence="1">Cell outer membrane</location>
        <topology evidence="1">Multi-pass membrane protein</topology>
    </subcellularLocation>
</comment>
<keyword evidence="14" id="KW-1185">Reference proteome</keyword>
<dbReference type="Gene3D" id="2.170.130.10">
    <property type="entry name" value="TonB-dependent receptor, plug domain"/>
    <property type="match status" value="1"/>
</dbReference>
<evidence type="ECO:0000256" key="4">
    <source>
        <dbReference type="ARBA" id="ARBA00022496"/>
    </source>
</evidence>
<protein>
    <submittedName>
        <fullName evidence="13">TonB-dependent receptor plug domain-containing protein</fullName>
    </submittedName>
</protein>
<dbReference type="PANTHER" id="PTHR32552">
    <property type="entry name" value="FERRICHROME IRON RECEPTOR-RELATED"/>
    <property type="match status" value="1"/>
</dbReference>
<evidence type="ECO:0000256" key="7">
    <source>
        <dbReference type="ARBA" id="ARBA00023004"/>
    </source>
</evidence>
<sequence length="1179" mass="129016">MNKSIKLNNRYAWPRSASGAIALGAALLVAPLGIAQNDDEEDVYELSPFTIEGEANSGYRATSTLAGSRIRTDLKDVGSSISVVTEEFLRDTSATDNESLLIYTGGTEVAGTGGNFAGGGDFGRVDTDSQRLRPNAATRVRGLAAADNTRDFFKTDIPWDSYNVDRIDLQRGPNSILFGLGSPAGVINATTNTAYFEDGGDFEARYGSYGSWRASLDYNKVLIEDELAVRVSLLNDEQDFMQDGAFEDDQRIYVAMKWEPKALSSDSASTSIRVNYENGEIDANRPRVIPPIDRITQWFRPVTDTAATGMGKATYTVGGVNAIENGFGSGSYDPWINAAVGRIFDGPTAVYESTNQSSQDYYFLAGGGQQTGVFRGIGAFDSFSKKVAIGSDNIRGLPGSSITAWKPTTISDPTIFDFYDKLIDGPNKSEWQEWDSYNITFSRSMMDNKLGIELVYDAQDYVDGQTNLLDNWGQSLSIDMMATIPNGTAEGMPNPNLGRPYVGGDAQNNQINYRDRENFRFTGFYEVDFNDNLNEELASIFGKHRFTGVYGKSTFDQRSASWMRATSSSFNTGNSITQASRYIANLVYLGPSLLSSSSASGANLDRIHSELIPTDGSFQANAGTVSNTVWSEAAGDISNLYRRANLASNEIDSKAFVWQGFMFDGNVVPVFGYRDDTDNAANAGNVPGHPDGIAGAVDPFGSSWMVPGSTADVDIPNNKTYVSASGISKTFSMVVHTPQEWRDQMNGWGVSLTYSDSENFRPDASRRDLVGSPISPSRGETTEYGIVISGLNDRFSFRANYYETEVTNDTLSASSISNSYMIGAGEGWGMLFAKMAEGGKDDFWRNYALEDPEAGFDADTNPYINPEVEVLRYQPAFTEGMSAAERSAEVARTLAIEQGVVAAFNDPSNYPSQQFRDFWGQNWDAITPDAGWGAGGAAWNGEPSAFAITGDTASEGWEYELFYQPTDNWNIALNATKTSATRSNLARTYSEWVESRWDVINNTAYGDARLWGPGFGGETVRSKYGSEFYSSYQLFKQLEGSDVAELRPWRLNVVTNYNFSDGMLAGASVGGAFRWQDEVVTGYPVIILDDAGTPLDRTDDVAQFDVDNPFTGGSESNIDLWAAYETSLSDNIDWRIQLNIRNAFEDESLIPVTVQPDGSPATSRISEGMTWTLTNTFKF</sequence>
<evidence type="ECO:0000256" key="1">
    <source>
        <dbReference type="ARBA" id="ARBA00004571"/>
    </source>
</evidence>
<dbReference type="RefSeq" id="WP_200356527.1">
    <property type="nucleotide sequence ID" value="NZ_JAENIL010000028.1"/>
</dbReference>
<keyword evidence="13" id="KW-0675">Receptor</keyword>
<evidence type="ECO:0000256" key="2">
    <source>
        <dbReference type="ARBA" id="ARBA00022448"/>
    </source>
</evidence>
<comment type="caution">
    <text evidence="13">The sequence shown here is derived from an EMBL/GenBank/DDBJ whole genome shotgun (WGS) entry which is preliminary data.</text>
</comment>
<dbReference type="GO" id="GO:0009279">
    <property type="term" value="C:cell outer membrane"/>
    <property type="evidence" value="ECO:0007669"/>
    <property type="project" value="UniProtKB-SubCell"/>
</dbReference>
<organism evidence="13 14">
    <name type="scientific">Pelagicoccus mobilis</name>
    <dbReference type="NCBI Taxonomy" id="415221"/>
    <lineage>
        <taxon>Bacteria</taxon>
        <taxon>Pseudomonadati</taxon>
        <taxon>Verrucomicrobiota</taxon>
        <taxon>Opitutia</taxon>
        <taxon>Puniceicoccales</taxon>
        <taxon>Pelagicoccaceae</taxon>
        <taxon>Pelagicoccus</taxon>
    </lineage>
</organism>
<feature type="signal peptide" evidence="11">
    <location>
        <begin position="1"/>
        <end position="35"/>
    </location>
</feature>
<dbReference type="InterPro" id="IPR039426">
    <property type="entry name" value="TonB-dep_rcpt-like"/>
</dbReference>
<dbReference type="Proteomes" id="UP000617628">
    <property type="component" value="Unassembled WGS sequence"/>
</dbReference>
<name>A0A934VRU2_9BACT</name>
<evidence type="ECO:0000256" key="6">
    <source>
        <dbReference type="ARBA" id="ARBA00022729"/>
    </source>
</evidence>
<keyword evidence="2" id="KW-0813">Transport</keyword>
<keyword evidence="3" id="KW-1134">Transmembrane beta strand</keyword>
<dbReference type="InterPro" id="IPR036942">
    <property type="entry name" value="Beta-barrel_TonB_sf"/>
</dbReference>